<dbReference type="PANTHER" id="PTHR34512">
    <property type="entry name" value="CELL SURFACE PROTEIN"/>
    <property type="match status" value="1"/>
</dbReference>
<dbReference type="Proteomes" id="UP000316304">
    <property type="component" value="Unassembled WGS sequence"/>
</dbReference>
<dbReference type="InterPro" id="IPR002372">
    <property type="entry name" value="PQQ_rpt_dom"/>
</dbReference>
<protein>
    <submittedName>
        <fullName evidence="4">PQQ enzyme repeat protein</fullName>
    </submittedName>
</protein>
<dbReference type="Pfam" id="PF13360">
    <property type="entry name" value="PQQ_2"/>
    <property type="match status" value="2"/>
</dbReference>
<dbReference type="RefSeq" id="WP_197168987.1">
    <property type="nucleotide sequence ID" value="NZ_SJPT01000001.1"/>
</dbReference>
<reference evidence="4 5" key="1">
    <citation type="submission" date="2019-02" db="EMBL/GenBank/DDBJ databases">
        <title>Deep-cultivation of Planctomycetes and their phenomic and genomic characterization uncovers novel biology.</title>
        <authorList>
            <person name="Wiegand S."/>
            <person name="Jogler M."/>
            <person name="Boedeker C."/>
            <person name="Pinto D."/>
            <person name="Vollmers J."/>
            <person name="Rivas-Marin E."/>
            <person name="Kohn T."/>
            <person name="Peeters S.H."/>
            <person name="Heuer A."/>
            <person name="Rast P."/>
            <person name="Oberbeckmann S."/>
            <person name="Bunk B."/>
            <person name="Jeske O."/>
            <person name="Meyerdierks A."/>
            <person name="Storesund J.E."/>
            <person name="Kallscheuer N."/>
            <person name="Luecker S."/>
            <person name="Lage O.M."/>
            <person name="Pohl T."/>
            <person name="Merkel B.J."/>
            <person name="Hornburger P."/>
            <person name="Mueller R.-W."/>
            <person name="Bruemmer F."/>
            <person name="Labrenz M."/>
            <person name="Spormann A.M."/>
            <person name="Op Den Camp H."/>
            <person name="Overmann J."/>
            <person name="Amann R."/>
            <person name="Jetten M.S.M."/>
            <person name="Mascher T."/>
            <person name="Medema M.H."/>
            <person name="Devos D.P."/>
            <person name="Kaster A.-K."/>
            <person name="Ovreas L."/>
            <person name="Rohde M."/>
            <person name="Galperin M.Y."/>
            <person name="Jogler C."/>
        </authorList>
    </citation>
    <scope>NUCLEOTIDE SEQUENCE [LARGE SCALE GENOMIC DNA]</scope>
    <source>
        <strain evidence="4 5">Pla52o</strain>
    </source>
</reference>
<dbReference type="Gene3D" id="2.130.10.10">
    <property type="entry name" value="YVTN repeat-like/Quinoprotein amine dehydrogenase"/>
    <property type="match status" value="2"/>
</dbReference>
<dbReference type="Pfam" id="PF14559">
    <property type="entry name" value="TPR_19"/>
    <property type="match status" value="1"/>
</dbReference>
<keyword evidence="1" id="KW-0802">TPR repeat</keyword>
<evidence type="ECO:0000259" key="3">
    <source>
        <dbReference type="Pfam" id="PF13360"/>
    </source>
</evidence>
<feature type="region of interest" description="Disordered" evidence="2">
    <location>
        <begin position="1513"/>
        <end position="1532"/>
    </location>
</feature>
<proteinExistence type="predicted"/>
<dbReference type="PROSITE" id="PS50005">
    <property type="entry name" value="TPR"/>
    <property type="match status" value="1"/>
</dbReference>
<dbReference type="InterPro" id="IPR011047">
    <property type="entry name" value="Quinoprotein_ADH-like_sf"/>
</dbReference>
<evidence type="ECO:0000256" key="2">
    <source>
        <dbReference type="SAM" id="MobiDB-lite"/>
    </source>
</evidence>
<dbReference type="InterPro" id="IPR011990">
    <property type="entry name" value="TPR-like_helical_dom_sf"/>
</dbReference>
<dbReference type="InterPro" id="IPR019734">
    <property type="entry name" value="TPR_rpt"/>
</dbReference>
<comment type="caution">
    <text evidence="4">The sequence shown here is derived from an EMBL/GenBank/DDBJ whole genome shotgun (WGS) entry which is preliminary data.</text>
</comment>
<evidence type="ECO:0000313" key="5">
    <source>
        <dbReference type="Proteomes" id="UP000316304"/>
    </source>
</evidence>
<accession>A0A5C6CRK3</accession>
<sequence length="1532" mass="169663">MRTCLKMDRLHFSVACLFVLASVTMTKGSWAQGFFRPISGAQSGRFIEAPRGMLQQLREAERAIESQSYSDAVVRLGDLLQRDSRANDENGLGGQDFFLDADEATNGTTLFKESLFRRARDIVGSLPSQARETYQLRYGPLSRKMLGDAAATRDWKAVAAVRRMYFHTDAGYEASLLLAKREFYGGHALAASMLLDDIVTVPAAISHLGESVHLLYAATCHASGRDVAEFDWKGASVTIDGKSETIASADEWKSWLEKHLLNRDAIERNDADYPIFGGEPNRNELSQGEMPLENERWLLDTTASPRQGRTLREVSSSLASSGKLPPPSWTPIRVGDQVLMRTTERLVGVDYLSGKRIWMYPWFSPHQSHQSNEIEFDAIPGEDDAADLLTQRVWNDLPYGEISSDGKRVFMVDDLGEVEMASFSPIMGMRGTRPADSSSNTLVALDLATEGKLLWRLGKGESTASTLSDAFFLGPPLPLDGRLYSLVEIAGDILLVCLDPATGEELWRQHLTAVETGGVDTDPVRRVAGATPTFHEGVLICPTGAGAMVAIDLVDRMFRWGTIFNRNDDFARNMAGRGRGVETVPLMQRWHNGTAIAADQTLLVTPIESDRLYGFDLVSGEALFSEKNRITMRYLAGIRDGKFFLVGTNQMSAYDAQTGTNVWTTTSDLLTVGQNISGRGVFGEGYYLLPTTSNEIIKVSLSDGSALDRRQLRFPLGNLVAAQGELMSHSPTSLAVAYGEASLGPKIEQALARNPEDIQALIHKAELLIQRGQRDEALTLLARAREQEPDNDEALMLSVAAMLDSLRESPEVDGGLVETLDKLIYQPEQRVELLALRVRAALQAEKHEDAAKYMLELSNVVTSEPASEDAINRIVSDAGRQCSLDAWLAARSAELASQTGAKDRERVNRIFADSFADKLHSPNNLLWRLLQQFGSVTGSDPIRNELSTRFEKEQEWLRAYSLQLGNRLATDAQLESLPTDRLFRLAKIYARSGFAKDAIHILEQLRGREDGPELAMLDELEAATLPLITTPEWSDSASLKWEPRPSRTRATMSLKQQVSETTILAGREFQGWRLVSEGAFALALRNPHGYPRGIPLDLENRQRDMGQNEAKISGGVMVVVTPNALVAIDLHRLDSQANESVLWRHSLSSDDSPLLKRRSSPTRFGDQVFQYLINGATARTPVPTFNLGPILGDRVLALQGGELMSLDLFTSETQWRNSDAPVSGVVLCDGKQIAVVSDSEKRMVFYDLHDGAKRGETPWTHGQIWTAQGEHVLAYQPTTTSREYEIRLINPFTNDIKLSKRAAEANRTNENIPASYGRIVGGRYFSLLDTAGNATLWDLMDATEISSLQLPAYPDLIGLHAMRLEDKFFLLPMRRPKPNELPSSSQLHTREGNDHETTNALFTISLGDGTLLWQKEFEEAWGCTIHQPDSTPAVLLTRGRSTFRNPPVRTRTLDFVAFDVDDGHEVASVLDKDVPSHTNELETQTKIPPGQDLVIVDIGIEKLQLNYKLNDIGDETDGVPDAKPNIDTNELR</sequence>
<dbReference type="PANTHER" id="PTHR34512:SF30">
    <property type="entry name" value="OUTER MEMBRANE PROTEIN ASSEMBLY FACTOR BAMB"/>
    <property type="match status" value="1"/>
</dbReference>
<keyword evidence="5" id="KW-1185">Reference proteome</keyword>
<organism evidence="4 5">
    <name type="scientific">Novipirellula galeiformis</name>
    <dbReference type="NCBI Taxonomy" id="2528004"/>
    <lineage>
        <taxon>Bacteria</taxon>
        <taxon>Pseudomonadati</taxon>
        <taxon>Planctomycetota</taxon>
        <taxon>Planctomycetia</taxon>
        <taxon>Pirellulales</taxon>
        <taxon>Pirellulaceae</taxon>
        <taxon>Novipirellula</taxon>
    </lineage>
</organism>
<dbReference type="SUPFAM" id="SSF48452">
    <property type="entry name" value="TPR-like"/>
    <property type="match status" value="1"/>
</dbReference>
<feature type="domain" description="Pyrrolo-quinoline quinone repeat" evidence="3">
    <location>
        <begin position="440"/>
        <end position="560"/>
    </location>
</feature>
<dbReference type="InterPro" id="IPR015943">
    <property type="entry name" value="WD40/YVTN_repeat-like_dom_sf"/>
</dbReference>
<feature type="repeat" description="TPR" evidence="1">
    <location>
        <begin position="758"/>
        <end position="791"/>
    </location>
</feature>
<dbReference type="EMBL" id="SJPT01000001">
    <property type="protein sequence ID" value="TWU27112.1"/>
    <property type="molecule type" value="Genomic_DNA"/>
</dbReference>
<dbReference type="SUPFAM" id="SSF50998">
    <property type="entry name" value="Quinoprotein alcohol dehydrogenase-like"/>
    <property type="match status" value="2"/>
</dbReference>
<feature type="domain" description="Pyrrolo-quinoline quinone repeat" evidence="3">
    <location>
        <begin position="589"/>
        <end position="717"/>
    </location>
</feature>
<evidence type="ECO:0000313" key="4">
    <source>
        <dbReference type="EMBL" id="TWU27112.1"/>
    </source>
</evidence>
<evidence type="ECO:0000256" key="1">
    <source>
        <dbReference type="PROSITE-ProRule" id="PRU00339"/>
    </source>
</evidence>
<name>A0A5C6CRK3_9BACT</name>
<gene>
    <name evidence="4" type="ORF">Pla52o_09720</name>
</gene>
<dbReference type="Gene3D" id="1.25.40.10">
    <property type="entry name" value="Tetratricopeptide repeat domain"/>
    <property type="match status" value="1"/>
</dbReference>